<dbReference type="EMBL" id="SPHZ02000010">
    <property type="protein sequence ID" value="KAF0896002.1"/>
    <property type="molecule type" value="Genomic_DNA"/>
</dbReference>
<dbReference type="Proteomes" id="UP000479710">
    <property type="component" value="Unassembled WGS sequence"/>
</dbReference>
<accession>A0A6G1C742</accession>
<proteinExistence type="predicted"/>
<evidence type="ECO:0000313" key="2">
    <source>
        <dbReference type="Proteomes" id="UP000479710"/>
    </source>
</evidence>
<organism evidence="1 2">
    <name type="scientific">Oryza meyeriana var. granulata</name>
    <dbReference type="NCBI Taxonomy" id="110450"/>
    <lineage>
        <taxon>Eukaryota</taxon>
        <taxon>Viridiplantae</taxon>
        <taxon>Streptophyta</taxon>
        <taxon>Embryophyta</taxon>
        <taxon>Tracheophyta</taxon>
        <taxon>Spermatophyta</taxon>
        <taxon>Magnoliopsida</taxon>
        <taxon>Liliopsida</taxon>
        <taxon>Poales</taxon>
        <taxon>Poaceae</taxon>
        <taxon>BOP clade</taxon>
        <taxon>Oryzoideae</taxon>
        <taxon>Oryzeae</taxon>
        <taxon>Oryzinae</taxon>
        <taxon>Oryza</taxon>
        <taxon>Oryza meyeriana</taxon>
    </lineage>
</organism>
<gene>
    <name evidence="1" type="ORF">E2562_018136</name>
</gene>
<name>A0A6G1C742_9ORYZ</name>
<reference evidence="1 2" key="1">
    <citation type="submission" date="2019-11" db="EMBL/GenBank/DDBJ databases">
        <title>Whole genome sequence of Oryza granulata.</title>
        <authorList>
            <person name="Li W."/>
        </authorList>
    </citation>
    <scope>NUCLEOTIDE SEQUENCE [LARGE SCALE GENOMIC DNA]</scope>
    <source>
        <strain evidence="2">cv. Menghai</strain>
        <tissue evidence="1">Leaf</tissue>
    </source>
</reference>
<dbReference type="AlphaFoldDB" id="A0A6G1C742"/>
<protein>
    <submittedName>
        <fullName evidence="1">Uncharacterized protein</fullName>
    </submittedName>
</protein>
<keyword evidence="2" id="KW-1185">Reference proteome</keyword>
<sequence>MAEIAVMCLNIKGEDMPTMQQVEVKPEGLQGVVNTIRSDQIAQRHAVQLNYPSTEGIVGDADIDECKDPKAYPCYGIIAYTEKAHIQD</sequence>
<comment type="caution">
    <text evidence="1">The sequence shown here is derived from an EMBL/GenBank/DDBJ whole genome shotgun (WGS) entry which is preliminary data.</text>
</comment>
<evidence type="ECO:0000313" key="1">
    <source>
        <dbReference type="EMBL" id="KAF0896002.1"/>
    </source>
</evidence>